<sequence length="127" mass="15276">MKKETIKDREPVWIALSEFYLDTELQDSDFLRIAFTIIRSPYSLEKVEEINKYEVFPVLQSNLLVTAGEWTGFDKEWLVNRVQESLAERTAFRKRCIEGLFLTLKWMQADNWKKLEKVYYELNTKRN</sequence>
<dbReference type="Pfam" id="PF23296">
    <property type="entry name" value="DUF7079"/>
    <property type="match status" value="1"/>
</dbReference>
<evidence type="ECO:0000313" key="3">
    <source>
        <dbReference type="Proteomes" id="UP001348817"/>
    </source>
</evidence>
<dbReference type="AlphaFoldDB" id="A0AAU9D787"/>
<feature type="domain" description="DUF7079" evidence="1">
    <location>
        <begin position="8"/>
        <end position="117"/>
    </location>
</feature>
<dbReference type="InterPro" id="IPR055507">
    <property type="entry name" value="DUF7079"/>
</dbReference>
<gene>
    <name evidence="2" type="ORF">FUAX_04720</name>
</gene>
<dbReference type="KEGG" id="fax:FUAX_04720"/>
<dbReference type="RefSeq" id="WP_338393328.1">
    <property type="nucleotide sequence ID" value="NZ_AP025314.1"/>
</dbReference>
<proteinExistence type="predicted"/>
<dbReference type="Proteomes" id="UP001348817">
    <property type="component" value="Chromosome"/>
</dbReference>
<evidence type="ECO:0000259" key="1">
    <source>
        <dbReference type="Pfam" id="PF23296"/>
    </source>
</evidence>
<reference evidence="2 3" key="1">
    <citation type="submission" date="2021-12" db="EMBL/GenBank/DDBJ databases">
        <title>Genome sequencing of bacteria with rrn-lacking chromosome and rrn-plasmid.</title>
        <authorList>
            <person name="Anda M."/>
            <person name="Iwasaki W."/>
        </authorList>
    </citation>
    <scope>NUCLEOTIDE SEQUENCE [LARGE SCALE GENOMIC DNA]</scope>
    <source>
        <strain evidence="2 3">DSM 100852</strain>
    </source>
</reference>
<evidence type="ECO:0000313" key="2">
    <source>
        <dbReference type="EMBL" id="BDD08040.1"/>
    </source>
</evidence>
<accession>A0AAU9D787</accession>
<keyword evidence="3" id="KW-1185">Reference proteome</keyword>
<protein>
    <recommendedName>
        <fullName evidence="1">DUF7079 domain-containing protein</fullName>
    </recommendedName>
</protein>
<organism evidence="2 3">
    <name type="scientific">Fulvitalea axinellae</name>
    <dbReference type="NCBI Taxonomy" id="1182444"/>
    <lineage>
        <taxon>Bacteria</taxon>
        <taxon>Pseudomonadati</taxon>
        <taxon>Bacteroidota</taxon>
        <taxon>Cytophagia</taxon>
        <taxon>Cytophagales</taxon>
        <taxon>Persicobacteraceae</taxon>
        <taxon>Fulvitalea</taxon>
    </lineage>
</organism>
<dbReference type="EMBL" id="AP025314">
    <property type="protein sequence ID" value="BDD08040.1"/>
    <property type="molecule type" value="Genomic_DNA"/>
</dbReference>
<name>A0AAU9D787_9BACT</name>